<dbReference type="PANTHER" id="PTHR30250:SF21">
    <property type="entry name" value="LIPID II FLIPPASE MURJ"/>
    <property type="match status" value="1"/>
</dbReference>
<feature type="transmembrane region" description="Helical" evidence="6">
    <location>
        <begin position="273"/>
        <end position="293"/>
    </location>
</feature>
<keyword evidence="5 6" id="KW-0472">Membrane</keyword>
<gene>
    <name evidence="7" type="ORF">DFR57_12433</name>
</gene>
<feature type="transmembrane region" description="Helical" evidence="6">
    <location>
        <begin position="496"/>
        <end position="517"/>
    </location>
</feature>
<keyword evidence="3 6" id="KW-0812">Transmembrane</keyword>
<dbReference type="CDD" id="cd13124">
    <property type="entry name" value="MATE_SpoVB_like"/>
    <property type="match status" value="1"/>
</dbReference>
<keyword evidence="2" id="KW-1003">Cell membrane</keyword>
<dbReference type="Proteomes" id="UP000252585">
    <property type="component" value="Unassembled WGS sequence"/>
</dbReference>
<dbReference type="InterPro" id="IPR002797">
    <property type="entry name" value="Polysacc_synth"/>
</dbReference>
<name>A0A368X6R7_9BACI</name>
<protein>
    <submittedName>
        <fullName evidence="7">O-antigen/teichoic acid export membrane protein</fullName>
    </submittedName>
</protein>
<dbReference type="EMBL" id="QPJJ01000024">
    <property type="protein sequence ID" value="RCW62678.1"/>
    <property type="molecule type" value="Genomic_DNA"/>
</dbReference>
<feature type="transmembrane region" description="Helical" evidence="6">
    <location>
        <begin position="117"/>
        <end position="138"/>
    </location>
</feature>
<dbReference type="PANTHER" id="PTHR30250">
    <property type="entry name" value="PST FAMILY PREDICTED COLANIC ACID TRANSPORTER"/>
    <property type="match status" value="1"/>
</dbReference>
<feature type="transmembrane region" description="Helical" evidence="6">
    <location>
        <begin position="75"/>
        <end position="97"/>
    </location>
</feature>
<evidence type="ECO:0000313" key="8">
    <source>
        <dbReference type="Proteomes" id="UP000252585"/>
    </source>
</evidence>
<evidence type="ECO:0000256" key="2">
    <source>
        <dbReference type="ARBA" id="ARBA00022475"/>
    </source>
</evidence>
<accession>A0A368X6R7</accession>
<feature type="transmembrane region" description="Helical" evidence="6">
    <location>
        <begin position="432"/>
        <end position="451"/>
    </location>
</feature>
<evidence type="ECO:0000256" key="6">
    <source>
        <dbReference type="SAM" id="Phobius"/>
    </source>
</evidence>
<proteinExistence type="predicted"/>
<feature type="transmembrane region" description="Helical" evidence="6">
    <location>
        <begin position="457"/>
        <end position="475"/>
    </location>
</feature>
<evidence type="ECO:0000313" key="7">
    <source>
        <dbReference type="EMBL" id="RCW62678.1"/>
    </source>
</evidence>
<dbReference type="PIRSF" id="PIRSF038958">
    <property type="entry name" value="PG_synth_SpoVB"/>
    <property type="match status" value="1"/>
</dbReference>
<feature type="transmembrane region" description="Helical" evidence="6">
    <location>
        <begin position="34"/>
        <end position="55"/>
    </location>
</feature>
<dbReference type="InterPro" id="IPR024923">
    <property type="entry name" value="PG_synth_SpoVB"/>
</dbReference>
<dbReference type="AlphaFoldDB" id="A0A368X6R7"/>
<feature type="transmembrane region" description="Helical" evidence="6">
    <location>
        <begin position="325"/>
        <end position="342"/>
    </location>
</feature>
<feature type="transmembrane region" description="Helical" evidence="6">
    <location>
        <begin position="363"/>
        <end position="384"/>
    </location>
</feature>
<feature type="transmembrane region" description="Helical" evidence="6">
    <location>
        <begin position="404"/>
        <end position="425"/>
    </location>
</feature>
<evidence type="ECO:0000256" key="1">
    <source>
        <dbReference type="ARBA" id="ARBA00004651"/>
    </source>
</evidence>
<evidence type="ECO:0000256" key="5">
    <source>
        <dbReference type="ARBA" id="ARBA00023136"/>
    </source>
</evidence>
<feature type="transmembrane region" description="Helical" evidence="6">
    <location>
        <begin position="529"/>
        <end position="551"/>
    </location>
</feature>
<evidence type="ECO:0000256" key="3">
    <source>
        <dbReference type="ARBA" id="ARBA00022692"/>
    </source>
</evidence>
<dbReference type="InterPro" id="IPR050833">
    <property type="entry name" value="Poly_Biosynth_Transport"/>
</dbReference>
<feature type="transmembrane region" description="Helical" evidence="6">
    <location>
        <begin position="224"/>
        <end position="244"/>
    </location>
</feature>
<dbReference type="Pfam" id="PF01943">
    <property type="entry name" value="Polysacc_synt"/>
    <property type="match status" value="1"/>
</dbReference>
<feature type="transmembrane region" description="Helical" evidence="6">
    <location>
        <begin position="158"/>
        <end position="179"/>
    </location>
</feature>
<feature type="transmembrane region" description="Helical" evidence="6">
    <location>
        <begin position="200"/>
        <end position="218"/>
    </location>
</feature>
<evidence type="ECO:0000256" key="4">
    <source>
        <dbReference type="ARBA" id="ARBA00022989"/>
    </source>
</evidence>
<keyword evidence="8" id="KW-1185">Reference proteome</keyword>
<comment type="caution">
    <text evidence="7">The sequence shown here is derived from an EMBL/GenBank/DDBJ whole genome shotgun (WGS) entry which is preliminary data.</text>
</comment>
<dbReference type="GO" id="GO:0005886">
    <property type="term" value="C:plasma membrane"/>
    <property type="evidence" value="ECO:0007669"/>
    <property type="project" value="UniProtKB-SubCell"/>
</dbReference>
<comment type="subcellular location">
    <subcellularLocation>
        <location evidence="1">Cell membrane</location>
        <topology evidence="1">Multi-pass membrane protein</topology>
    </subcellularLocation>
</comment>
<keyword evidence="4 6" id="KW-1133">Transmembrane helix</keyword>
<organism evidence="7 8">
    <name type="scientific">Saliterribacillus persicus</name>
    <dbReference type="NCBI Taxonomy" id="930114"/>
    <lineage>
        <taxon>Bacteria</taxon>
        <taxon>Bacillati</taxon>
        <taxon>Bacillota</taxon>
        <taxon>Bacilli</taxon>
        <taxon>Bacillales</taxon>
        <taxon>Bacillaceae</taxon>
        <taxon>Saliterribacillus</taxon>
    </lineage>
</organism>
<reference evidence="7 8" key="1">
    <citation type="submission" date="2018-07" db="EMBL/GenBank/DDBJ databases">
        <title>Genomic Encyclopedia of Type Strains, Phase IV (KMG-IV): sequencing the most valuable type-strain genomes for metagenomic binning, comparative biology and taxonomic classification.</title>
        <authorList>
            <person name="Goeker M."/>
        </authorList>
    </citation>
    <scope>NUCLEOTIDE SEQUENCE [LARGE SCALE GENOMIC DNA]</scope>
    <source>
        <strain evidence="7 8">DSM 27696</strain>
    </source>
</reference>
<sequence length="568" mass="63364">MLSSLEKHHKKQYYGKIRTLHKMKNLGGTMSANILRGTLLLTGASFLSKLLGMLYVIPFENIVKEEGMALYSFAYVPYTIFLSISTIGIPLAVSKFVSKYNAIDDYYTSKRMFQSGIILMFCTGFLAFLIMFFGAETIARWTIAESNKNFSILDAKQVIQMVSFSLLIIPGMAVVRGFFQGNQSMGPTAISQVVEQIARIIFLLVAVFIIVVLLDGSITTAVGFATFSAFIGGIASWIVLGIYWKQRKQYINEKIEQQKRKEYIPTKTLFKELLSYAGPFVLVGIAIPLYQIIDQFTYSHAMASVGLGDIWEIAYSSFNMQGHKLVIIPVTVATGLSLALVPEITKSFNISNKTQLTQQINQAFQIILFFVLPAIVGLMLLSYPAYGALFGLETIAISGPLLTWYAPVALFFALFTVSAAILQGIEKQRFTLISLSAGILLKILFNTLFIQTFGANGAIIATMLGTLVAVSLNLWKIKSSINFSYKQTIKRGILMLIFTSFMALVIVIVKWVLGFWISYDESRLHALTYLLLGVGIGGMTYLWLGYASTLFERVVDRKIGFLDRIFRR</sequence>